<feature type="domain" description="Disease resistance R13L4/SHOC-2-like LRR" evidence="8">
    <location>
        <begin position="505"/>
        <end position="817"/>
    </location>
</feature>
<dbReference type="Gene3D" id="1.10.8.430">
    <property type="entry name" value="Helical domain of apoptotic protease-activating factors"/>
    <property type="match status" value="1"/>
</dbReference>
<dbReference type="InterPro" id="IPR057135">
    <property type="entry name" value="At4g27190-like_LRR"/>
</dbReference>
<dbReference type="InterPro" id="IPR027417">
    <property type="entry name" value="P-loop_NTPase"/>
</dbReference>
<feature type="domain" description="NB-ARC" evidence="6">
    <location>
        <begin position="145"/>
        <end position="298"/>
    </location>
</feature>
<dbReference type="Pfam" id="PF14299">
    <property type="entry name" value="PP2"/>
    <property type="match status" value="1"/>
</dbReference>
<accession>A0AAV5ML19</accession>
<keyword evidence="4" id="KW-0611">Plant defense</keyword>
<evidence type="ECO:0000259" key="8">
    <source>
        <dbReference type="Pfam" id="PF23598"/>
    </source>
</evidence>
<keyword evidence="5" id="KW-0067">ATP-binding</keyword>
<keyword evidence="10" id="KW-1185">Reference proteome</keyword>
<feature type="domain" description="Disease resistance protein At4g27190-like leucine-rich repeats" evidence="7">
    <location>
        <begin position="1012"/>
        <end position="1106"/>
    </location>
</feature>
<protein>
    <recommendedName>
        <fullName evidence="11">AAA+ ATPase domain-containing protein</fullName>
    </recommendedName>
</protein>
<evidence type="ECO:0000256" key="4">
    <source>
        <dbReference type="ARBA" id="ARBA00022821"/>
    </source>
</evidence>
<evidence type="ECO:0000259" key="7">
    <source>
        <dbReference type="Pfam" id="PF23247"/>
    </source>
</evidence>
<feature type="domain" description="Disease resistance protein At4g27190-like leucine-rich repeats" evidence="7">
    <location>
        <begin position="1424"/>
        <end position="1552"/>
    </location>
</feature>
<evidence type="ECO:0000259" key="6">
    <source>
        <dbReference type="Pfam" id="PF00931"/>
    </source>
</evidence>
<dbReference type="GO" id="GO:0005524">
    <property type="term" value="F:ATP binding"/>
    <property type="evidence" value="ECO:0007669"/>
    <property type="project" value="UniProtKB-KW"/>
</dbReference>
<organism evidence="9 10">
    <name type="scientific">Rubroshorea leprosula</name>
    <dbReference type="NCBI Taxonomy" id="152421"/>
    <lineage>
        <taxon>Eukaryota</taxon>
        <taxon>Viridiplantae</taxon>
        <taxon>Streptophyta</taxon>
        <taxon>Embryophyta</taxon>
        <taxon>Tracheophyta</taxon>
        <taxon>Spermatophyta</taxon>
        <taxon>Magnoliopsida</taxon>
        <taxon>eudicotyledons</taxon>
        <taxon>Gunneridae</taxon>
        <taxon>Pentapetalae</taxon>
        <taxon>rosids</taxon>
        <taxon>malvids</taxon>
        <taxon>Malvales</taxon>
        <taxon>Dipterocarpaceae</taxon>
        <taxon>Rubroshorea</taxon>
    </lineage>
</organism>
<dbReference type="InterPro" id="IPR042197">
    <property type="entry name" value="Apaf_helical"/>
</dbReference>
<dbReference type="PANTHER" id="PTHR33463">
    <property type="entry name" value="NB-ARC DOMAIN-CONTAINING PROTEIN-RELATED"/>
    <property type="match status" value="1"/>
</dbReference>
<dbReference type="PRINTS" id="PR00364">
    <property type="entry name" value="DISEASERSIST"/>
</dbReference>
<dbReference type="PANTHER" id="PTHR33463:SF192">
    <property type="entry name" value="DISEASE RESISTANCE PROTEIN RPS2-LIKE"/>
    <property type="match status" value="1"/>
</dbReference>
<sequence>MSQNKLRAKLKILCQQDADLDDEKDCVHRYRKYYGGSDGEQEGQLNNWLERTRALGWVKTLVGLDDGEQHEKHNYSFMLCLNPNSPYQLSKKAKWSCRKIGALVQEARRSFEDIPRGDQNEAVDRFEYLKPREAVLVEILEAVQCPSINTIRVYGDSGTGKTMLVREVKRIAQKQKLFDAIVMASVKGNPKIQDEIARDLGVSNKLTDQEASNPGKVRKLTEKKVLLILDDIWEPEIYWKLHEKLPLEDENENRLLSYKLLLITRDSSVLFDLSERQFEIKPLEEEDAWMLFKKIASYRTESCSLPFYAKEICKRCYGLPIAVATLAKALKSGKLRRKTALQKLQSQPSLHSRFNLIYDGLQSSELQLTFLLCSLMGHNAAVQDLLKYTIGLDLFPGVKSVEEARDALLNSMAKLKYSSLLLDSGGDMHFDMHDLLMVFAKSIAFGEVGLNNWEEMESIKWVHLSDTSELPTDRLNCPQLTFFHLSKEDPSKPIPPDLFTGTGGLRVLGLTKTWSTPQSICLLNDLHTLRLDQSVLRDANMGAIIGKLLNLQVLSLVGCDLEELDGQIGQLAYLKLLDLSDCTKLKVIPPGILSSLSRLEELYMRNSFDQWAEGVKGQKEEINASLFEFRQLTKLTAVEIRINICNTPITKGDLFFENLARYKIFEGDMWHSWDSYCGSSKILKLKLDGDINSEHPVNKLLKMTEELHLQGLSHVDSVVDYLDEEGFQKLKYLSIQDAHKVECLSTKPAFPVLEVLALRNLENMMTIFNCSITESCFSELRRITVEICNELKNLFSSSIAKNLLQLREIRVTECKNMKEIVDDEEQGGRIDNVDATREQQTENQATKERKELWSLRLEDLPELNGFNSSRQRKTLFEEQVASSSAGQQFGSFSAGKLKKLIIKGCDKLEYIFSSSIAQGLYVLEHLEIRKCRRMKGVICTDNNGEDKKKLIFPQLNILEIEDLKDFVNFYSGKCTIEFKKLKELQVLNCPKLEGFIANTQTLFNEQVEFPNLEFLRLSSLNYKQIWHISSEQTASVKNLKKLFVESCGNLEYLLRSSMVKSFEQLRVLKISDCKMMEEVIKEDDRMYEIFFPKLDTLELEDLPNLTRFKCLPAVNNENVENTYMSSLSYGKVDFPKLLRLSSINIQQICDLWTPEIPSSIQNSKIPLPIQNLKKLSVEGCGKIKYLLTSSMVMSLKQLTMLKICDCEMMEAVIDSKESNQETIFFPELLSIEFVELPKLTRFCHAESRDTLPLFDEKVGFPKLKILSLSSIDIQQIWQISIPKISLEKLFVKDCGNLKYLLLSSMVNSFEQLIVLKICDCKMMEQVIGSNELVDEETMCEIFFSKLDTLELEDLPKLARLCHGNYSKFKFSELRWFTISKCAVLKTLIGDKGVGTENVENTSTPSLFVEKVEFPKLERVIIKFMGNWSKIWDDKHDVNSCCQLNSLTVDSCEKLLNIFPFSMLETVRRKLETLEIQNCDSLEEIFGARHEPQAQITTQPTNLVETVEKFLFPELTHIILSKLPKLKGFVPQIHINEWPSLKQLRVHGCDEVQIFASEHSGYQLEIPIQWISKRIFLYKTSGRICYLLPARFLVIQNGENPVCWRWFKPDPRFPEVAELLSTAWFEIHGSINTRMLSPKTRYKVYLVFKPADGNDGFRNTCIAASLSTTAPSGFASRQEVYLQAESGIVGNGYPYPEKRGDNWFEVGLGEIEFTKERGGDLEIRLQGSASCDKRGVIIQGVEIKPT</sequence>
<dbReference type="Pfam" id="PF23247">
    <property type="entry name" value="LRR_RPS2"/>
    <property type="match status" value="5"/>
</dbReference>
<evidence type="ECO:0000256" key="3">
    <source>
        <dbReference type="ARBA" id="ARBA00022741"/>
    </source>
</evidence>
<reference evidence="9 10" key="1">
    <citation type="journal article" date="2021" name="Commun. Biol.">
        <title>The genome of Shorea leprosula (Dipterocarpaceae) highlights the ecological relevance of drought in aseasonal tropical rainforests.</title>
        <authorList>
            <person name="Ng K.K.S."/>
            <person name="Kobayashi M.J."/>
            <person name="Fawcett J.A."/>
            <person name="Hatakeyama M."/>
            <person name="Paape T."/>
            <person name="Ng C.H."/>
            <person name="Ang C.C."/>
            <person name="Tnah L.H."/>
            <person name="Lee C.T."/>
            <person name="Nishiyama T."/>
            <person name="Sese J."/>
            <person name="O'Brien M.J."/>
            <person name="Copetti D."/>
            <person name="Mohd Noor M.I."/>
            <person name="Ong R.C."/>
            <person name="Putra M."/>
            <person name="Sireger I.Z."/>
            <person name="Indrioko S."/>
            <person name="Kosugi Y."/>
            <person name="Izuno A."/>
            <person name="Isagi Y."/>
            <person name="Lee S.L."/>
            <person name="Shimizu K.K."/>
        </authorList>
    </citation>
    <scope>NUCLEOTIDE SEQUENCE [LARGE SCALE GENOMIC DNA]</scope>
    <source>
        <strain evidence="9">214</strain>
    </source>
</reference>
<evidence type="ECO:0000256" key="5">
    <source>
        <dbReference type="ARBA" id="ARBA00022840"/>
    </source>
</evidence>
<comment type="caution">
    <text evidence="9">The sequence shown here is derived from an EMBL/GenBank/DDBJ whole genome shotgun (WGS) entry which is preliminary data.</text>
</comment>
<dbReference type="SUPFAM" id="SSF52047">
    <property type="entry name" value="RNI-like"/>
    <property type="match status" value="2"/>
</dbReference>
<dbReference type="InterPro" id="IPR002182">
    <property type="entry name" value="NB-ARC"/>
</dbReference>
<dbReference type="GO" id="GO:0043531">
    <property type="term" value="F:ADP binding"/>
    <property type="evidence" value="ECO:0007669"/>
    <property type="project" value="InterPro"/>
</dbReference>
<evidence type="ECO:0000256" key="1">
    <source>
        <dbReference type="ARBA" id="ARBA00008894"/>
    </source>
</evidence>
<dbReference type="InterPro" id="IPR050905">
    <property type="entry name" value="Plant_NBS-LRR"/>
</dbReference>
<evidence type="ECO:0008006" key="11">
    <source>
        <dbReference type="Google" id="ProtNLM"/>
    </source>
</evidence>
<gene>
    <name evidence="9" type="ORF">SLEP1_g56013</name>
</gene>
<dbReference type="Gene3D" id="3.80.10.10">
    <property type="entry name" value="Ribonuclease Inhibitor"/>
    <property type="match status" value="5"/>
</dbReference>
<dbReference type="GO" id="GO:0006952">
    <property type="term" value="P:defense response"/>
    <property type="evidence" value="ECO:0007669"/>
    <property type="project" value="UniProtKB-KW"/>
</dbReference>
<evidence type="ECO:0000256" key="2">
    <source>
        <dbReference type="ARBA" id="ARBA00022737"/>
    </source>
</evidence>
<dbReference type="EMBL" id="BPVZ01000291">
    <property type="protein sequence ID" value="GKV49252.1"/>
    <property type="molecule type" value="Genomic_DNA"/>
</dbReference>
<dbReference type="InterPro" id="IPR055414">
    <property type="entry name" value="LRR_R13L4/SHOC2-like"/>
</dbReference>
<dbReference type="Pfam" id="PF23598">
    <property type="entry name" value="LRR_14"/>
    <property type="match status" value="1"/>
</dbReference>
<feature type="domain" description="Disease resistance protein At4g27190-like leucine-rich repeats" evidence="7">
    <location>
        <begin position="889"/>
        <end position="993"/>
    </location>
</feature>
<dbReference type="Gene3D" id="3.40.50.300">
    <property type="entry name" value="P-loop containing nucleotide triphosphate hydrolases"/>
    <property type="match status" value="1"/>
</dbReference>
<comment type="similarity">
    <text evidence="1">Belongs to the disease resistance NB-LRR family.</text>
</comment>
<dbReference type="InterPro" id="IPR025886">
    <property type="entry name" value="PP2-like"/>
</dbReference>
<dbReference type="SUPFAM" id="SSF52540">
    <property type="entry name" value="P-loop containing nucleoside triphosphate hydrolases"/>
    <property type="match status" value="1"/>
</dbReference>
<feature type="domain" description="Disease resistance protein At4g27190-like leucine-rich repeats" evidence="7">
    <location>
        <begin position="1263"/>
        <end position="1387"/>
    </location>
</feature>
<evidence type="ECO:0000313" key="10">
    <source>
        <dbReference type="Proteomes" id="UP001054252"/>
    </source>
</evidence>
<dbReference type="Pfam" id="PF00931">
    <property type="entry name" value="NB-ARC"/>
    <property type="match status" value="1"/>
</dbReference>
<name>A0AAV5ML19_9ROSI</name>
<dbReference type="InterPro" id="IPR032675">
    <property type="entry name" value="LRR_dom_sf"/>
</dbReference>
<keyword evidence="3" id="KW-0547">Nucleotide-binding</keyword>
<keyword evidence="2" id="KW-0677">Repeat</keyword>
<dbReference type="SUPFAM" id="SSF52058">
    <property type="entry name" value="L domain-like"/>
    <property type="match status" value="1"/>
</dbReference>
<feature type="domain" description="Disease resistance protein At4g27190-like leucine-rich repeats" evidence="7">
    <location>
        <begin position="1163"/>
        <end position="1249"/>
    </location>
</feature>
<proteinExistence type="inferred from homology"/>
<dbReference type="Proteomes" id="UP001054252">
    <property type="component" value="Unassembled WGS sequence"/>
</dbReference>
<evidence type="ECO:0000313" key="9">
    <source>
        <dbReference type="EMBL" id="GKV49252.1"/>
    </source>
</evidence>